<accession>A0ACB8SSH1</accession>
<sequence>MDPQLCPDGRGGSMSAILFLVGLGISTHGTLRRFEPKSSTTVFLLALVPILAFPAIRHHFMTTSTSLLICYSVHLSVVCLSILMYRLSPYHPLAKFPGPAVCRLTPLWNVWLARNGQQQTAYKALHDRYGPVVRVGPNRLSVADVDIVVPVLSESGLLTGRTPQTFSPKDLLALADKGYTARCRLWGRGMSTESLKEYEQLLLRRTAQLVRGLENQSDAIDLGAWLGDFTCGFTADGVSGRGLDGRDKGGFWPTNKNAMSFFALVSHLRCTAAPLRTISKALSKLCAVGSAGAIPQLSICSTDKFALQNLTDDMQVERTIVPASGIAAKSARSTTSAVPLAITLATFFHHVLLNPDYYRRLKADIDTALSSEHDILAVIKDPESLPFLTACMNETLRLQPPYPTGGTHQVVGNTPRIVAGQIVPPGTELYVPIYSLHRNPRYFSPLTDIFWPDRWLFSSRGDARLPTGDLLIHNPDAFIPFPNEPTNCAARNLARLEMRFVICLLFYGYDMRFDASAGIWEEDLMGCFAMTGKSVLPVVLRRREFTRASVEAILSR</sequence>
<dbReference type="Proteomes" id="UP000814140">
    <property type="component" value="Unassembled WGS sequence"/>
</dbReference>
<organism evidence="1 2">
    <name type="scientific">Artomyces pyxidatus</name>
    <dbReference type="NCBI Taxonomy" id="48021"/>
    <lineage>
        <taxon>Eukaryota</taxon>
        <taxon>Fungi</taxon>
        <taxon>Dikarya</taxon>
        <taxon>Basidiomycota</taxon>
        <taxon>Agaricomycotina</taxon>
        <taxon>Agaricomycetes</taxon>
        <taxon>Russulales</taxon>
        <taxon>Auriscalpiaceae</taxon>
        <taxon>Artomyces</taxon>
    </lineage>
</organism>
<proteinExistence type="predicted"/>
<reference evidence="1" key="2">
    <citation type="journal article" date="2022" name="New Phytol.">
        <title>Evolutionary transition to the ectomycorrhizal habit in the genomes of a hyperdiverse lineage of mushroom-forming fungi.</title>
        <authorList>
            <person name="Looney B."/>
            <person name="Miyauchi S."/>
            <person name="Morin E."/>
            <person name="Drula E."/>
            <person name="Courty P.E."/>
            <person name="Kohler A."/>
            <person name="Kuo A."/>
            <person name="LaButti K."/>
            <person name="Pangilinan J."/>
            <person name="Lipzen A."/>
            <person name="Riley R."/>
            <person name="Andreopoulos W."/>
            <person name="He G."/>
            <person name="Johnson J."/>
            <person name="Nolan M."/>
            <person name="Tritt A."/>
            <person name="Barry K.W."/>
            <person name="Grigoriev I.V."/>
            <person name="Nagy L.G."/>
            <person name="Hibbett D."/>
            <person name="Henrissat B."/>
            <person name="Matheny P.B."/>
            <person name="Labbe J."/>
            <person name="Martin F.M."/>
        </authorList>
    </citation>
    <scope>NUCLEOTIDE SEQUENCE</scope>
    <source>
        <strain evidence="1">HHB10654</strain>
    </source>
</reference>
<gene>
    <name evidence="1" type="ORF">BV25DRAFT_1168397</name>
</gene>
<keyword evidence="2" id="KW-1185">Reference proteome</keyword>
<name>A0ACB8SSH1_9AGAM</name>
<evidence type="ECO:0000313" key="2">
    <source>
        <dbReference type="Proteomes" id="UP000814140"/>
    </source>
</evidence>
<dbReference type="EMBL" id="MU277229">
    <property type="protein sequence ID" value="KAI0059097.1"/>
    <property type="molecule type" value="Genomic_DNA"/>
</dbReference>
<comment type="caution">
    <text evidence="1">The sequence shown here is derived from an EMBL/GenBank/DDBJ whole genome shotgun (WGS) entry which is preliminary data.</text>
</comment>
<reference evidence="1" key="1">
    <citation type="submission" date="2021-03" db="EMBL/GenBank/DDBJ databases">
        <authorList>
            <consortium name="DOE Joint Genome Institute"/>
            <person name="Ahrendt S."/>
            <person name="Looney B.P."/>
            <person name="Miyauchi S."/>
            <person name="Morin E."/>
            <person name="Drula E."/>
            <person name="Courty P.E."/>
            <person name="Chicoki N."/>
            <person name="Fauchery L."/>
            <person name="Kohler A."/>
            <person name="Kuo A."/>
            <person name="Labutti K."/>
            <person name="Pangilinan J."/>
            <person name="Lipzen A."/>
            <person name="Riley R."/>
            <person name="Andreopoulos W."/>
            <person name="He G."/>
            <person name="Johnson J."/>
            <person name="Barry K.W."/>
            <person name="Grigoriev I.V."/>
            <person name="Nagy L."/>
            <person name="Hibbett D."/>
            <person name="Henrissat B."/>
            <person name="Matheny P.B."/>
            <person name="Labbe J."/>
            <person name="Martin F."/>
        </authorList>
    </citation>
    <scope>NUCLEOTIDE SEQUENCE</scope>
    <source>
        <strain evidence="1">HHB10654</strain>
    </source>
</reference>
<protein>
    <submittedName>
        <fullName evidence="1">Cytochrome P450</fullName>
    </submittedName>
</protein>
<evidence type="ECO:0000313" key="1">
    <source>
        <dbReference type="EMBL" id="KAI0059097.1"/>
    </source>
</evidence>